<dbReference type="PANTHER" id="PTHR30290:SF64">
    <property type="entry name" value="ABC TRANSPORTER PERIPLASMIC BINDING PROTEIN"/>
    <property type="match status" value="1"/>
</dbReference>
<evidence type="ECO:0000313" key="5">
    <source>
        <dbReference type="EMBL" id="CPR18945.1"/>
    </source>
</evidence>
<dbReference type="InterPro" id="IPR000914">
    <property type="entry name" value="SBP_5_dom"/>
</dbReference>
<dbReference type="Pfam" id="PF00496">
    <property type="entry name" value="SBP_bac_5"/>
    <property type="match status" value="1"/>
</dbReference>
<dbReference type="InterPro" id="IPR039424">
    <property type="entry name" value="SBP_5"/>
</dbReference>
<dbReference type="PANTHER" id="PTHR30290">
    <property type="entry name" value="PERIPLASMIC BINDING COMPONENT OF ABC TRANSPORTER"/>
    <property type="match status" value="1"/>
</dbReference>
<dbReference type="GO" id="GO:0015833">
    <property type="term" value="P:peptide transport"/>
    <property type="evidence" value="ECO:0007669"/>
    <property type="project" value="TreeGrafter"/>
</dbReference>
<keyword evidence="6" id="KW-1185">Reference proteome</keyword>
<proteinExistence type="inferred from homology"/>
<keyword evidence="3" id="KW-0732">Signal</keyword>
<dbReference type="KEGG" id="fil:BN1229_v1_1933"/>
<dbReference type="AlphaFoldDB" id="A0A0D6JFM4"/>
<dbReference type="InterPro" id="IPR030678">
    <property type="entry name" value="Peptide/Ni-bd"/>
</dbReference>
<dbReference type="GO" id="GO:0042884">
    <property type="term" value="P:microcin transport"/>
    <property type="evidence" value="ECO:0007669"/>
    <property type="project" value="TreeGrafter"/>
</dbReference>
<dbReference type="CDD" id="cd08497">
    <property type="entry name" value="MbnE-like"/>
    <property type="match status" value="1"/>
</dbReference>
<organism evidence="5 6">
    <name type="scientific">Candidatus Filomicrobium marinum</name>
    <dbReference type="NCBI Taxonomy" id="1608628"/>
    <lineage>
        <taxon>Bacteria</taxon>
        <taxon>Pseudomonadati</taxon>
        <taxon>Pseudomonadota</taxon>
        <taxon>Alphaproteobacteria</taxon>
        <taxon>Hyphomicrobiales</taxon>
        <taxon>Hyphomicrobiaceae</taxon>
        <taxon>Filomicrobium</taxon>
    </lineage>
</organism>
<dbReference type="EMBL" id="LN829119">
    <property type="protein sequence ID" value="CPR18945.1"/>
    <property type="molecule type" value="Genomic_DNA"/>
</dbReference>
<evidence type="ECO:0000313" key="6">
    <source>
        <dbReference type="Proteomes" id="UP000033187"/>
    </source>
</evidence>
<dbReference type="SUPFAM" id="SSF53850">
    <property type="entry name" value="Periplasmic binding protein-like II"/>
    <property type="match status" value="1"/>
</dbReference>
<evidence type="ECO:0000259" key="4">
    <source>
        <dbReference type="Pfam" id="PF00496"/>
    </source>
</evidence>
<dbReference type="Gene3D" id="3.10.105.10">
    <property type="entry name" value="Dipeptide-binding Protein, Domain 3"/>
    <property type="match status" value="1"/>
</dbReference>
<dbReference type="GO" id="GO:0030288">
    <property type="term" value="C:outer membrane-bounded periplasmic space"/>
    <property type="evidence" value="ECO:0007669"/>
    <property type="project" value="TreeGrafter"/>
</dbReference>
<dbReference type="Gene3D" id="3.40.190.10">
    <property type="entry name" value="Periplasmic binding protein-like II"/>
    <property type="match status" value="1"/>
</dbReference>
<sequence length="618" mass="70010">MRANWRRPGRHSTWVSFAILIAVIGTAVAEPARASGPTHGLSAFDQLKYPPDFKHFDYVNPDAPKGGRLAMIGTAARVTFDSFNGYILKGDPAQGLEYLFDSLMARALDEPDAVYGLVAKSAEVADDNLSVVFHLREEAKFTDGSPVRAEDVVYSFEALTKLGHPSYRISLRDVTKAEALDPLTVKYTFQGELTRDLPMTVAALPIFSKAYYETQPFDQTTLKPPLGSGPYKIGPFKAGTFVTYIRREDYWAKDLPVNRGQYNFGELRYEYYRDRQAELESLLNGSFDLREEFTSVSWATAYDVPAVREGKIIRMSPEDSRPSGTQGFFFNTRRSKFSDPRTRHAIALAFDFEWANNNLFYNLYKRTTSYFENSDMKASGPPGPTELELLEPYRAQLPPEVFQEAYVPPLSDGSGKDRKLLRQAAALLDEAGWKLQGGVRRNAKGEPLEIEFLTFSEAFLRIIGPYAENLKLLGINTSTRLVDGSQYQRRIEDYDFDITTQRLVLRLTPGVEIKNYWGSQAAETKGTPNLAGIANPVVDAMIDRALTAKSRADLVAATRAMDRVMRANHYWVPHWYKAEHNLAFWDKYSWPKIKPKYDRGVIATWWYDAEKAAKLQRK</sequence>
<dbReference type="OrthoDB" id="9803988at2"/>
<evidence type="ECO:0000256" key="2">
    <source>
        <dbReference type="ARBA" id="ARBA00005695"/>
    </source>
</evidence>
<feature type="domain" description="Solute-binding protein family 5" evidence="4">
    <location>
        <begin position="114"/>
        <end position="506"/>
    </location>
</feature>
<comment type="subcellular location">
    <subcellularLocation>
        <location evidence="1">Periplasm</location>
    </subcellularLocation>
</comment>
<protein>
    <recommendedName>
        <fullName evidence="4">Solute-binding protein family 5 domain-containing protein</fullName>
    </recommendedName>
</protein>
<dbReference type="KEGG" id="fiy:BN1229_v1_1935"/>
<name>A0A0D6JFM4_9HYPH</name>
<dbReference type="GO" id="GO:0043190">
    <property type="term" value="C:ATP-binding cassette (ABC) transporter complex"/>
    <property type="evidence" value="ECO:0007669"/>
    <property type="project" value="InterPro"/>
</dbReference>
<dbReference type="PIRSF" id="PIRSF002741">
    <property type="entry name" value="MppA"/>
    <property type="match status" value="1"/>
</dbReference>
<dbReference type="GO" id="GO:1904680">
    <property type="term" value="F:peptide transmembrane transporter activity"/>
    <property type="evidence" value="ECO:0007669"/>
    <property type="project" value="TreeGrafter"/>
</dbReference>
<reference evidence="6" key="1">
    <citation type="submission" date="2015-02" db="EMBL/GenBank/DDBJ databases">
        <authorList>
            <person name="Chooi Y.-H."/>
        </authorList>
    </citation>
    <scope>NUCLEOTIDE SEQUENCE [LARGE SCALE GENOMIC DNA]</scope>
    <source>
        <strain evidence="6">strain Y</strain>
    </source>
</reference>
<dbReference type="Proteomes" id="UP000033187">
    <property type="component" value="Chromosome 1"/>
</dbReference>
<evidence type="ECO:0000256" key="3">
    <source>
        <dbReference type="ARBA" id="ARBA00022729"/>
    </source>
</evidence>
<evidence type="ECO:0000256" key="1">
    <source>
        <dbReference type="ARBA" id="ARBA00004418"/>
    </source>
</evidence>
<comment type="similarity">
    <text evidence="2">Belongs to the bacterial solute-binding protein 5 family.</text>
</comment>
<dbReference type="RefSeq" id="WP_082101082.1">
    <property type="nucleotide sequence ID" value="NZ_LN829118.1"/>
</dbReference>
<gene>
    <name evidence="5" type="ORF">YBN1229_v1_1935</name>
</gene>
<accession>A0A0D6JFM4</accession>